<evidence type="ECO:0000256" key="2">
    <source>
        <dbReference type="SAM" id="MobiDB-lite"/>
    </source>
</evidence>
<feature type="region of interest" description="Disordered" evidence="2">
    <location>
        <begin position="55"/>
        <end position="76"/>
    </location>
</feature>
<feature type="coiled-coil region" evidence="1">
    <location>
        <begin position="26"/>
        <end position="53"/>
    </location>
</feature>
<gene>
    <name evidence="3" type="ORF">J7W16_08700</name>
</gene>
<evidence type="ECO:0000313" key="4">
    <source>
        <dbReference type="Proteomes" id="UP000678228"/>
    </source>
</evidence>
<reference evidence="3" key="1">
    <citation type="submission" date="2021-03" db="EMBL/GenBank/DDBJ databases">
        <title>Bacillus suaedae sp. nov., isolated from Suaeda aralocaspica.</title>
        <authorList>
            <person name="Lei R.F.R."/>
        </authorList>
    </citation>
    <scope>NUCLEOTIDE SEQUENCE</scope>
    <source>
        <strain evidence="3">YZJH907-2</strain>
    </source>
</reference>
<comment type="caution">
    <text evidence="3">The sequence shown here is derived from an EMBL/GenBank/DDBJ whole genome shotgun (WGS) entry which is preliminary data.</text>
</comment>
<dbReference type="RefSeq" id="WP_210596908.1">
    <property type="nucleotide sequence ID" value="NZ_JAGKSQ010000003.1"/>
</dbReference>
<keyword evidence="1" id="KW-0175">Coiled coil</keyword>
<name>A0A940WR77_9BACI</name>
<accession>A0A940WR77</accession>
<keyword evidence="4" id="KW-1185">Reference proteome</keyword>
<dbReference type="Proteomes" id="UP000678228">
    <property type="component" value="Unassembled WGS sequence"/>
</dbReference>
<dbReference type="EMBL" id="JAGKSQ010000003">
    <property type="protein sequence ID" value="MBP3951214.1"/>
    <property type="molecule type" value="Genomic_DNA"/>
</dbReference>
<protein>
    <submittedName>
        <fullName evidence="3">Uncharacterized protein</fullName>
    </submittedName>
</protein>
<evidence type="ECO:0000313" key="3">
    <source>
        <dbReference type="EMBL" id="MBP3951214.1"/>
    </source>
</evidence>
<dbReference type="AlphaFoldDB" id="A0A940WR77"/>
<evidence type="ECO:0000256" key="1">
    <source>
        <dbReference type="SAM" id="Coils"/>
    </source>
</evidence>
<proteinExistence type="predicted"/>
<sequence>MENYEKDLINLMVGKVLKKHDAKSTAELSEEEKNKVKDVVEQIQSEVEKFLQNQNKTVDETDFEQSNQAGGEPEINPLVQETLNKLTNSNNDVSNVKTFIKDEKEE</sequence>
<organism evidence="3 4">
    <name type="scientific">Halalkalibacter suaedae</name>
    <dbReference type="NCBI Taxonomy" id="2822140"/>
    <lineage>
        <taxon>Bacteria</taxon>
        <taxon>Bacillati</taxon>
        <taxon>Bacillota</taxon>
        <taxon>Bacilli</taxon>
        <taxon>Bacillales</taxon>
        <taxon>Bacillaceae</taxon>
        <taxon>Halalkalibacter</taxon>
    </lineage>
</organism>